<reference evidence="12 13" key="2">
    <citation type="journal article" date="2012" name="Stand. Genomic Sci.">
        <title>Complete genome sequence of the aquatic bacterium Runella slithyformis type strain (LSU 4(T)).</title>
        <authorList>
            <person name="Copeland A."/>
            <person name="Zhang X."/>
            <person name="Misra M."/>
            <person name="Lapidus A."/>
            <person name="Nolan M."/>
            <person name="Lucas S."/>
            <person name="Deshpande S."/>
            <person name="Cheng J.F."/>
            <person name="Tapia R."/>
            <person name="Goodwin L.A."/>
            <person name="Pitluck S."/>
            <person name="Liolios K."/>
            <person name="Pagani I."/>
            <person name="Ivanova N."/>
            <person name="Mikhailova N."/>
            <person name="Pati A."/>
            <person name="Chen A."/>
            <person name="Palaniappan K."/>
            <person name="Land M."/>
            <person name="Hauser L."/>
            <person name="Pan C."/>
            <person name="Jeffries C.D."/>
            <person name="Detter J.C."/>
            <person name="Brambilla E.M."/>
            <person name="Rohde M."/>
            <person name="Djao O.D."/>
            <person name="Goker M."/>
            <person name="Sikorski J."/>
            <person name="Tindall B.J."/>
            <person name="Woyke T."/>
            <person name="Bristow J."/>
            <person name="Eisen J.A."/>
            <person name="Markowitz V."/>
            <person name="Hugenholtz P."/>
            <person name="Kyrpides N.C."/>
            <person name="Klenk H.P."/>
            <person name="Mavromatis K."/>
        </authorList>
    </citation>
    <scope>NUCLEOTIDE SEQUENCE [LARGE SCALE GENOMIC DNA]</scope>
    <source>
        <strain evidence="13">ATCC 29530 / DSM 19594 / LMG 11500 / NCIMB 11436 / LSU 4</strain>
    </source>
</reference>
<dbReference type="InterPro" id="IPR005467">
    <property type="entry name" value="His_kinase_dom"/>
</dbReference>
<keyword evidence="3 7" id="KW-0597">Phosphoprotein</keyword>
<accession>A0A7U3ZM79</accession>
<dbReference type="InterPro" id="IPR003661">
    <property type="entry name" value="HisK_dim/P_dom"/>
</dbReference>
<feature type="modified residue" description="4-aspartylphosphate" evidence="7">
    <location>
        <position position="825"/>
    </location>
</feature>
<dbReference type="InterPro" id="IPR036890">
    <property type="entry name" value="HATPase_C_sf"/>
</dbReference>
<dbReference type="InterPro" id="IPR011006">
    <property type="entry name" value="CheY-like_superfamily"/>
</dbReference>
<feature type="domain" description="Response regulatory" evidence="11">
    <location>
        <begin position="1043"/>
        <end position="1160"/>
    </location>
</feature>
<keyword evidence="4" id="KW-0808">Transferase</keyword>
<dbReference type="InterPro" id="IPR004358">
    <property type="entry name" value="Sig_transdc_His_kin-like_C"/>
</dbReference>
<dbReference type="SMART" id="SM00388">
    <property type="entry name" value="HisKA"/>
    <property type="match status" value="1"/>
</dbReference>
<dbReference type="Proteomes" id="UP000000493">
    <property type="component" value="Chromosome"/>
</dbReference>
<dbReference type="InterPro" id="IPR036097">
    <property type="entry name" value="HisK_dim/P_sf"/>
</dbReference>
<dbReference type="EMBL" id="CP002859">
    <property type="protein sequence ID" value="AEI49757.1"/>
    <property type="molecule type" value="Genomic_DNA"/>
</dbReference>
<keyword evidence="9" id="KW-0472">Membrane</keyword>
<evidence type="ECO:0000256" key="2">
    <source>
        <dbReference type="ARBA" id="ARBA00012438"/>
    </source>
</evidence>
<dbReference type="CDD" id="cd19410">
    <property type="entry name" value="HK9-like_sensor"/>
    <property type="match status" value="1"/>
</dbReference>
<dbReference type="Pfam" id="PF02518">
    <property type="entry name" value="HATPase_c"/>
    <property type="match status" value="1"/>
</dbReference>
<dbReference type="PROSITE" id="PS50110">
    <property type="entry name" value="RESPONSE_REGULATORY"/>
    <property type="match status" value="2"/>
</dbReference>
<reference evidence="13" key="1">
    <citation type="submission" date="2011-06" db="EMBL/GenBank/DDBJ databases">
        <title>The complete genome of chromosome of Runella slithyformis DSM 19594.</title>
        <authorList>
            <consortium name="US DOE Joint Genome Institute (JGI-PGF)"/>
            <person name="Lucas S."/>
            <person name="Han J."/>
            <person name="Lapidus A."/>
            <person name="Bruce D."/>
            <person name="Goodwin L."/>
            <person name="Pitluck S."/>
            <person name="Peters L."/>
            <person name="Kyrpides N."/>
            <person name="Mavromatis K."/>
            <person name="Ivanova N."/>
            <person name="Ovchinnikova G."/>
            <person name="Zhang X."/>
            <person name="Misra M."/>
            <person name="Detter J.C."/>
            <person name="Tapia R."/>
            <person name="Han C."/>
            <person name="Land M."/>
            <person name="Hauser L."/>
            <person name="Markowitz V."/>
            <person name="Cheng J.-F."/>
            <person name="Hugenholtz P."/>
            <person name="Woyke T."/>
            <person name="Wu D."/>
            <person name="Tindall B."/>
            <person name="Faehrich R."/>
            <person name="Brambilla E."/>
            <person name="Klenk H.-P."/>
            <person name="Eisen J.A."/>
        </authorList>
    </citation>
    <scope>NUCLEOTIDE SEQUENCE [LARGE SCALE GENOMIC DNA]</scope>
    <source>
        <strain evidence="13">ATCC 29530 / DSM 19594 / LMG 11500 / NCIMB 11436 / LSU 4</strain>
    </source>
</reference>
<organism evidence="12 13">
    <name type="scientific">Runella slithyformis (strain ATCC 29530 / DSM 19594 / LMG 11500 / NCIMB 11436 / LSU 4)</name>
    <dbReference type="NCBI Taxonomy" id="761193"/>
    <lineage>
        <taxon>Bacteria</taxon>
        <taxon>Pseudomonadati</taxon>
        <taxon>Bacteroidota</taxon>
        <taxon>Cytophagia</taxon>
        <taxon>Cytophagales</taxon>
        <taxon>Spirosomataceae</taxon>
        <taxon>Runella</taxon>
    </lineage>
</organism>
<dbReference type="CDD" id="cd17546">
    <property type="entry name" value="REC_hyHK_CKI1_RcsC-like"/>
    <property type="match status" value="1"/>
</dbReference>
<dbReference type="SUPFAM" id="SSF47384">
    <property type="entry name" value="Homodimeric domain of signal transducing histidine kinase"/>
    <property type="match status" value="1"/>
</dbReference>
<feature type="coiled-coil region" evidence="8">
    <location>
        <begin position="403"/>
        <end position="483"/>
    </location>
</feature>
<feature type="domain" description="Histidine kinase" evidence="10">
    <location>
        <begin position="493"/>
        <end position="727"/>
    </location>
</feature>
<evidence type="ECO:0000256" key="8">
    <source>
        <dbReference type="SAM" id="Coils"/>
    </source>
</evidence>
<dbReference type="InterPro" id="IPR001789">
    <property type="entry name" value="Sig_transdc_resp-reg_receiver"/>
</dbReference>
<feature type="modified residue" description="4-aspartylphosphate" evidence="7">
    <location>
        <position position="1093"/>
    </location>
</feature>
<dbReference type="PRINTS" id="PR00344">
    <property type="entry name" value="BCTRLSENSOR"/>
</dbReference>
<dbReference type="KEGG" id="rsi:Runsl_3391"/>
<dbReference type="CDD" id="cd16922">
    <property type="entry name" value="HATPase_EvgS-ArcB-TorS-like"/>
    <property type="match status" value="1"/>
</dbReference>
<evidence type="ECO:0000256" key="4">
    <source>
        <dbReference type="ARBA" id="ARBA00022679"/>
    </source>
</evidence>
<evidence type="ECO:0000259" key="10">
    <source>
        <dbReference type="PROSITE" id="PS50109"/>
    </source>
</evidence>
<dbReference type="Gene3D" id="3.30.450.40">
    <property type="match status" value="1"/>
</dbReference>
<dbReference type="InterPro" id="IPR029016">
    <property type="entry name" value="GAF-like_dom_sf"/>
</dbReference>
<dbReference type="SMART" id="SM00065">
    <property type="entry name" value="GAF"/>
    <property type="match status" value="1"/>
</dbReference>
<dbReference type="Gene3D" id="1.10.287.130">
    <property type="match status" value="1"/>
</dbReference>
<dbReference type="PROSITE" id="PS50109">
    <property type="entry name" value="HIS_KIN"/>
    <property type="match status" value="1"/>
</dbReference>
<proteinExistence type="predicted"/>
<evidence type="ECO:0000256" key="3">
    <source>
        <dbReference type="ARBA" id="ARBA00022553"/>
    </source>
</evidence>
<keyword evidence="9" id="KW-0812">Transmembrane</keyword>
<protein>
    <recommendedName>
        <fullName evidence="2">histidine kinase</fullName>
        <ecNumber evidence="2">2.7.13.3</ecNumber>
    </recommendedName>
</protein>
<dbReference type="SUPFAM" id="SSF55874">
    <property type="entry name" value="ATPase domain of HSP90 chaperone/DNA topoisomerase II/histidine kinase"/>
    <property type="match status" value="1"/>
</dbReference>
<dbReference type="InterPro" id="IPR003018">
    <property type="entry name" value="GAF"/>
</dbReference>
<dbReference type="CDD" id="cd00082">
    <property type="entry name" value="HisKA"/>
    <property type="match status" value="1"/>
</dbReference>
<gene>
    <name evidence="12" type="ordered locus">Runsl_3391</name>
</gene>
<feature type="transmembrane region" description="Helical" evidence="9">
    <location>
        <begin position="15"/>
        <end position="35"/>
    </location>
</feature>
<dbReference type="InterPro" id="IPR007891">
    <property type="entry name" value="CHASE3"/>
</dbReference>
<feature type="transmembrane region" description="Helical" evidence="9">
    <location>
        <begin position="194"/>
        <end position="213"/>
    </location>
</feature>
<dbReference type="Gene3D" id="3.30.565.10">
    <property type="entry name" value="Histidine kinase-like ATPase, C-terminal domain"/>
    <property type="match status" value="1"/>
</dbReference>
<dbReference type="Pfam" id="PF00512">
    <property type="entry name" value="HisKA"/>
    <property type="match status" value="1"/>
</dbReference>
<dbReference type="SUPFAM" id="SSF55781">
    <property type="entry name" value="GAF domain-like"/>
    <property type="match status" value="1"/>
</dbReference>
<evidence type="ECO:0000256" key="7">
    <source>
        <dbReference type="PROSITE-ProRule" id="PRU00169"/>
    </source>
</evidence>
<name>A0A7U3ZM79_RUNSL</name>
<evidence type="ECO:0000256" key="9">
    <source>
        <dbReference type="SAM" id="Phobius"/>
    </source>
</evidence>
<evidence type="ECO:0000256" key="5">
    <source>
        <dbReference type="ARBA" id="ARBA00022777"/>
    </source>
</evidence>
<dbReference type="Gene3D" id="3.40.50.2300">
    <property type="match status" value="2"/>
</dbReference>
<dbReference type="InterPro" id="IPR003594">
    <property type="entry name" value="HATPase_dom"/>
</dbReference>
<dbReference type="SMART" id="SM00448">
    <property type="entry name" value="REC"/>
    <property type="match status" value="2"/>
</dbReference>
<dbReference type="SMART" id="SM00387">
    <property type="entry name" value="HATPase_c"/>
    <property type="match status" value="1"/>
</dbReference>
<evidence type="ECO:0000313" key="13">
    <source>
        <dbReference type="Proteomes" id="UP000000493"/>
    </source>
</evidence>
<evidence type="ECO:0000256" key="6">
    <source>
        <dbReference type="ARBA" id="ARBA00023012"/>
    </source>
</evidence>
<comment type="catalytic activity">
    <reaction evidence="1">
        <text>ATP + protein L-histidine = ADP + protein N-phospho-L-histidine.</text>
        <dbReference type="EC" id="2.7.13.3"/>
    </reaction>
</comment>
<dbReference type="SUPFAM" id="SSF52172">
    <property type="entry name" value="CheY-like"/>
    <property type="match status" value="3"/>
</dbReference>
<keyword evidence="13" id="KW-1185">Reference proteome</keyword>
<keyword evidence="8" id="KW-0175">Coiled coil</keyword>
<dbReference type="PANTHER" id="PTHR45339">
    <property type="entry name" value="HYBRID SIGNAL TRANSDUCTION HISTIDINE KINASE J"/>
    <property type="match status" value="1"/>
</dbReference>
<evidence type="ECO:0000313" key="12">
    <source>
        <dbReference type="EMBL" id="AEI49757.1"/>
    </source>
</evidence>
<evidence type="ECO:0000259" key="11">
    <source>
        <dbReference type="PROSITE" id="PS50110"/>
    </source>
</evidence>
<dbReference type="Pfam" id="PF05227">
    <property type="entry name" value="CHASE3"/>
    <property type="match status" value="1"/>
</dbReference>
<dbReference type="Pfam" id="PF13185">
    <property type="entry name" value="GAF_2"/>
    <property type="match status" value="1"/>
</dbReference>
<dbReference type="AlphaFoldDB" id="A0A7U3ZM79"/>
<dbReference type="GO" id="GO:0000155">
    <property type="term" value="F:phosphorelay sensor kinase activity"/>
    <property type="evidence" value="ECO:0007669"/>
    <property type="project" value="InterPro"/>
</dbReference>
<dbReference type="Pfam" id="PF00072">
    <property type="entry name" value="Response_reg"/>
    <property type="match status" value="2"/>
</dbReference>
<dbReference type="PANTHER" id="PTHR45339:SF1">
    <property type="entry name" value="HYBRID SIGNAL TRANSDUCTION HISTIDINE KINASE J"/>
    <property type="match status" value="1"/>
</dbReference>
<keyword evidence="5 12" id="KW-0418">Kinase</keyword>
<feature type="domain" description="Response regulatory" evidence="11">
    <location>
        <begin position="776"/>
        <end position="888"/>
    </location>
</feature>
<sequence>MTIMTNTVSIMKLSISTWLLIGSGVTILLGAFLGVSFSNTIQRQLDEAHWVKGKHETAAQLLTLEKLLVDMETGQRAFRSTNEKRFLEPYSRARATIGHVEDRLNQLLQSSPSRLATLEQVQQSMQGLLQLWSASIEKTDKLSRGEVIDLTDQERNEMEKVRALVKKIYTAEQYELTQRELAIKTEIEKVTHQTVWGTALLFFVAAVLTYFYFLEFRSRRKIENRLNKNVTELERLNQSVNERNWYLAGLTLINDSLQNTTGLEGMGQSGLKAITDYLELPAGALYTFDNDDRNLALIASVALPSQVSQSYGLGEGLVGQAAMDRQIRITRAIPPDYWTIQSGSGGAAAGQIACIPLWYGNELKGVIELASFTFFTDLQKEFLRRVSNDIAVSINDIQSRIKIDRLLEKLKEQTLILENQQHELRQTNEELSRQAESLLASEEELRVQEEELRYINSELEEKNEAVEVAREALSQKAKELEITSAYKSEFLANMSHELRTPLNSVLILANMLSENASNNLTAKQVEYANVIRKSGTDLLKLINDILDLSKIEAGKIDFLFESTPVNTVVNDISQLFGIVAEEKGINFRTQVDPSVPATLYIDKQRLEQIIQNLLSNAFKFTPQNGNVTLSFAVLEPQQNFASQALRQAEQILFIGVADTGVGIPPEKQQLIFEAFQQADGSTSRRYGGTGLGLSIIKELIKRMEGEIRLLSDVGKGSTFLVFIPLKTKTVEASERQAEPQILMENRALVLNAFHNELATPVSIEDDREVIENNDFVMLIIEDDPLFAGIVRDLAREKNYKTIVAMKGDEGMLFAQKYKPSAIILDVQLPVVDGRSILSWIKNDERLKHIPVHVISGSDASQLSLEGAHAFLQKPVKTQDLEKVFGLLEAQLNVKIKKILILVGEFIQRNSIGQVLGNRYPDLEWEVLTSEEEAADRVSYASYDCLIVDMRRNLTQGMEKLVRIKELYEAKTLPVIVYIDEDLNQTDERRLKKMSSVIIRESTQSMERLMDELELFLFKVHEAETKKLPQPSAAFNNRGLEGKKVLLVDDDMRNVFALSTLLEEQQMNVITADNGKEALELLRRHPDTSIVLMDIMMPEMDGYEATARIRSELRLPKLPIIALTAKAMPEDREKVMAAGASDYITKPVDTGQLFSLMRVWLS</sequence>
<dbReference type="FunFam" id="3.30.565.10:FF:000010">
    <property type="entry name" value="Sensor histidine kinase RcsC"/>
    <property type="match status" value="1"/>
</dbReference>
<keyword evidence="6" id="KW-0902">Two-component regulatory system</keyword>
<keyword evidence="9" id="KW-1133">Transmembrane helix</keyword>
<evidence type="ECO:0000256" key="1">
    <source>
        <dbReference type="ARBA" id="ARBA00000085"/>
    </source>
</evidence>
<dbReference type="EC" id="2.7.13.3" evidence="2"/>